<feature type="compositionally biased region" description="Polar residues" evidence="7">
    <location>
        <begin position="233"/>
        <end position="243"/>
    </location>
</feature>
<dbReference type="GO" id="GO:0000977">
    <property type="term" value="F:RNA polymerase II transcription regulatory region sequence-specific DNA binding"/>
    <property type="evidence" value="ECO:0007669"/>
    <property type="project" value="TreeGrafter"/>
</dbReference>
<dbReference type="EMBL" id="SSOP01000054">
    <property type="protein sequence ID" value="KAB5592795.1"/>
    <property type="molecule type" value="Genomic_DNA"/>
</dbReference>
<accession>A0A5N5QLZ4</accession>
<feature type="compositionally biased region" description="Basic residues" evidence="7">
    <location>
        <begin position="79"/>
        <end position="88"/>
    </location>
</feature>
<reference evidence="9 10" key="1">
    <citation type="journal article" date="2019" name="Fungal Biol. Biotechnol.">
        <title>Draft genome sequence of fastidious pathogen Ceratobasidium theobromae, which causes vascular-streak dieback in Theobroma cacao.</title>
        <authorList>
            <person name="Ali S.S."/>
            <person name="Asman A."/>
            <person name="Shao J."/>
            <person name="Firmansyah A.P."/>
            <person name="Susilo A.W."/>
            <person name="Rosmana A."/>
            <person name="McMahon P."/>
            <person name="Junaid M."/>
            <person name="Guest D."/>
            <person name="Kheng T.Y."/>
            <person name="Meinhardt L.W."/>
            <person name="Bailey B.A."/>
        </authorList>
    </citation>
    <scope>NUCLEOTIDE SEQUENCE [LARGE SCALE GENOMIC DNA]</scope>
    <source>
        <strain evidence="9 10">CT2</strain>
    </source>
</reference>
<keyword evidence="2" id="KW-0805">Transcription regulation</keyword>
<feature type="domain" description="BZIP" evidence="8">
    <location>
        <begin position="256"/>
        <end position="312"/>
    </location>
</feature>
<feature type="region of interest" description="Disordered" evidence="7">
    <location>
        <begin position="326"/>
        <end position="366"/>
    </location>
</feature>
<keyword evidence="4" id="KW-0804">Transcription</keyword>
<feature type="compositionally biased region" description="Low complexity" evidence="7">
    <location>
        <begin position="218"/>
        <end position="232"/>
    </location>
</feature>
<dbReference type="PROSITE" id="PS00036">
    <property type="entry name" value="BZIP_BASIC"/>
    <property type="match status" value="1"/>
</dbReference>
<comment type="caution">
    <text evidence="9">The sequence shown here is derived from an EMBL/GenBank/DDBJ whole genome shotgun (WGS) entry which is preliminary data.</text>
</comment>
<dbReference type="PROSITE" id="PS50217">
    <property type="entry name" value="BZIP"/>
    <property type="match status" value="1"/>
</dbReference>
<feature type="compositionally biased region" description="Polar residues" evidence="7">
    <location>
        <begin position="344"/>
        <end position="357"/>
    </location>
</feature>
<evidence type="ECO:0000313" key="9">
    <source>
        <dbReference type="EMBL" id="KAB5592795.1"/>
    </source>
</evidence>
<organism evidence="9 10">
    <name type="scientific">Ceratobasidium theobromae</name>
    <dbReference type="NCBI Taxonomy" id="1582974"/>
    <lineage>
        <taxon>Eukaryota</taxon>
        <taxon>Fungi</taxon>
        <taxon>Dikarya</taxon>
        <taxon>Basidiomycota</taxon>
        <taxon>Agaricomycotina</taxon>
        <taxon>Agaricomycetes</taxon>
        <taxon>Cantharellales</taxon>
        <taxon>Ceratobasidiaceae</taxon>
        <taxon>Ceratobasidium</taxon>
    </lineage>
</organism>
<evidence type="ECO:0000256" key="1">
    <source>
        <dbReference type="ARBA" id="ARBA00004123"/>
    </source>
</evidence>
<evidence type="ECO:0000256" key="2">
    <source>
        <dbReference type="ARBA" id="ARBA00023015"/>
    </source>
</evidence>
<comment type="subcellular location">
    <subcellularLocation>
        <location evidence="1">Nucleus</location>
    </subcellularLocation>
</comment>
<evidence type="ECO:0000256" key="6">
    <source>
        <dbReference type="SAM" id="Coils"/>
    </source>
</evidence>
<dbReference type="InterPro" id="IPR046347">
    <property type="entry name" value="bZIP_sf"/>
</dbReference>
<evidence type="ECO:0000259" key="8">
    <source>
        <dbReference type="PROSITE" id="PS50217"/>
    </source>
</evidence>
<dbReference type="GO" id="GO:0005634">
    <property type="term" value="C:nucleus"/>
    <property type="evidence" value="ECO:0007669"/>
    <property type="project" value="UniProtKB-SubCell"/>
</dbReference>
<feature type="region of interest" description="Disordered" evidence="7">
    <location>
        <begin position="1"/>
        <end position="46"/>
    </location>
</feature>
<feature type="coiled-coil region" evidence="6">
    <location>
        <begin position="277"/>
        <end position="311"/>
    </location>
</feature>
<dbReference type="SUPFAM" id="SSF57959">
    <property type="entry name" value="Leucine zipper domain"/>
    <property type="match status" value="1"/>
</dbReference>
<dbReference type="AlphaFoldDB" id="A0A5N5QLZ4"/>
<dbReference type="Pfam" id="PF07716">
    <property type="entry name" value="bZIP_2"/>
    <property type="match status" value="1"/>
</dbReference>
<dbReference type="PANTHER" id="PTHR13044:SF14">
    <property type="entry name" value="CRYPTOCEPHAL, ISOFORM A"/>
    <property type="match status" value="1"/>
</dbReference>
<dbReference type="OrthoDB" id="1939598at2759"/>
<evidence type="ECO:0000256" key="4">
    <source>
        <dbReference type="ARBA" id="ARBA00023163"/>
    </source>
</evidence>
<keyword evidence="3" id="KW-0238">DNA-binding</keyword>
<feature type="region of interest" description="Disordered" evidence="7">
    <location>
        <begin position="196"/>
        <end position="249"/>
    </location>
</feature>
<dbReference type="PANTHER" id="PTHR13044">
    <property type="entry name" value="ACTIVATING TRANSCRIPTION FACTOR ATF 4/5"/>
    <property type="match status" value="1"/>
</dbReference>
<gene>
    <name evidence="9" type="ORF">CTheo_3779</name>
</gene>
<protein>
    <submittedName>
        <fullName evidence="9">Basic region leucine zipper protein</fullName>
    </submittedName>
</protein>
<sequence length="366" mass="39413">MSSTAATSLKRSRSSTPLLSTPRTQSPPTEKDSLSRLELTTGEPQIKQELERWENIVFSFGMEGHKDGHSNQEGYPGRYPHHTTTHAHGHSEPIHPTSGDLPGFPVAPWNTPPFFPAPPYGQQLPYDMFGLGAMSIVSPTQQHSGSHVAPSPFETPWDPSLVGEMPQAHLPPLTPAEIAQYHSLVARGAANFPTASLNVSPPITTPESPSPSSPSPPASQAASTRSRSTSNAGRNPSQGQSSGAAIVDDETTVLAEDKRRRNTAASARFRIKKKQRTMELERSVVELEGRADELEKEAVELRRENGWLKEMVILKGRKAMENAQAAGNFNAEAGPSVAGDRNRSTIGPNDTGVGSNTDKGKGKPKE</sequence>
<feature type="compositionally biased region" description="Polar residues" evidence="7">
    <location>
        <begin position="1"/>
        <end position="28"/>
    </location>
</feature>
<keyword evidence="5" id="KW-0539">Nucleus</keyword>
<feature type="compositionally biased region" description="Pro residues" evidence="7">
    <location>
        <begin position="208"/>
        <end position="217"/>
    </location>
</feature>
<feature type="region of interest" description="Disordered" evidence="7">
    <location>
        <begin position="63"/>
        <end position="98"/>
    </location>
</feature>
<dbReference type="Proteomes" id="UP000383932">
    <property type="component" value="Unassembled WGS sequence"/>
</dbReference>
<evidence type="ECO:0000256" key="5">
    <source>
        <dbReference type="ARBA" id="ARBA00023242"/>
    </source>
</evidence>
<proteinExistence type="predicted"/>
<evidence type="ECO:0000256" key="3">
    <source>
        <dbReference type="ARBA" id="ARBA00023125"/>
    </source>
</evidence>
<dbReference type="CDD" id="cd14705">
    <property type="entry name" value="bZIP_Zip1"/>
    <property type="match status" value="1"/>
</dbReference>
<dbReference type="SMART" id="SM00338">
    <property type="entry name" value="BRLZ"/>
    <property type="match status" value="1"/>
</dbReference>
<name>A0A5N5QLZ4_9AGAM</name>
<keyword evidence="6" id="KW-0175">Coiled coil</keyword>
<keyword evidence="10" id="KW-1185">Reference proteome</keyword>
<dbReference type="Gene3D" id="1.20.5.170">
    <property type="match status" value="1"/>
</dbReference>
<evidence type="ECO:0000256" key="7">
    <source>
        <dbReference type="SAM" id="MobiDB-lite"/>
    </source>
</evidence>
<dbReference type="InterPro" id="IPR004827">
    <property type="entry name" value="bZIP"/>
</dbReference>
<evidence type="ECO:0000313" key="10">
    <source>
        <dbReference type="Proteomes" id="UP000383932"/>
    </source>
</evidence>
<dbReference type="GO" id="GO:0001228">
    <property type="term" value="F:DNA-binding transcription activator activity, RNA polymerase II-specific"/>
    <property type="evidence" value="ECO:0007669"/>
    <property type="project" value="TreeGrafter"/>
</dbReference>